<organism evidence="3 4">
    <name type="scientific">Rhodocytophaga aerolata</name>
    <dbReference type="NCBI Taxonomy" id="455078"/>
    <lineage>
        <taxon>Bacteria</taxon>
        <taxon>Pseudomonadati</taxon>
        <taxon>Bacteroidota</taxon>
        <taxon>Cytophagia</taxon>
        <taxon>Cytophagales</taxon>
        <taxon>Rhodocytophagaceae</taxon>
        <taxon>Rhodocytophaga</taxon>
    </lineage>
</organism>
<keyword evidence="4" id="KW-1185">Reference proteome</keyword>
<dbReference type="RefSeq" id="WP_302037845.1">
    <property type="nucleotide sequence ID" value="NZ_JAUKPO010000006.1"/>
</dbReference>
<dbReference type="Proteomes" id="UP001168528">
    <property type="component" value="Unassembled WGS sequence"/>
</dbReference>
<reference evidence="3" key="1">
    <citation type="submission" date="2023-07" db="EMBL/GenBank/DDBJ databases">
        <title>The genome sequence of Rhodocytophaga aerolata KACC 12507.</title>
        <authorList>
            <person name="Zhang X."/>
        </authorList>
    </citation>
    <scope>NUCLEOTIDE SEQUENCE</scope>
    <source>
        <strain evidence="3">KACC 12507</strain>
    </source>
</reference>
<dbReference type="Pfam" id="PF00534">
    <property type="entry name" value="Glycos_transf_1"/>
    <property type="match status" value="1"/>
</dbReference>
<dbReference type="CDD" id="cd03794">
    <property type="entry name" value="GT4_WbuB-like"/>
    <property type="match status" value="1"/>
</dbReference>
<proteinExistence type="predicted"/>
<feature type="domain" description="Glycosyltransferase subfamily 4-like N-terminal" evidence="2">
    <location>
        <begin position="16"/>
        <end position="187"/>
    </location>
</feature>
<accession>A0ABT8R5W6</accession>
<evidence type="ECO:0000313" key="4">
    <source>
        <dbReference type="Proteomes" id="UP001168528"/>
    </source>
</evidence>
<dbReference type="InterPro" id="IPR050194">
    <property type="entry name" value="Glycosyltransferase_grp1"/>
</dbReference>
<sequence length="412" mass="47024">MNILYIHQYFNTYADGGSSRSYYLAKALVENGHRVEVISSHNQKKYKKSEIEGITVHYLPVYYDNRLGFSGRVYAFLKFVLKSYLLAIKMKQVDICYATSTPLTVGIIACLLKRFRHIPFYFEVRDLWPQAPIEMGVIKNKYLIKALFALENYIYTQADKIVALSPGIAQAVVTKVKDMAKVHMVPNMADCDFFEFDEESIWYGSPEKRTGKFTIAYFGAVGQVNYLESYLEVARFFQEKNLTNVEFLMIGKGSQWQYLQNKARQQGVTAMQFVPHTSKYELREILKRVDAVYISFAQLPVLETNSPNKFFDSLAAGKLCIVNTTGWIQTCIEQAGCGFYAAPDNPGQVYRKLLPYMASKQKLAKAKTAARLLAEKQFSREKLSWYFSSLFSPVAGRQANLQEPVVVGEETN</sequence>
<dbReference type="PANTHER" id="PTHR45947">
    <property type="entry name" value="SULFOQUINOVOSYL TRANSFERASE SQD2"/>
    <property type="match status" value="1"/>
</dbReference>
<dbReference type="SUPFAM" id="SSF53756">
    <property type="entry name" value="UDP-Glycosyltransferase/glycogen phosphorylase"/>
    <property type="match status" value="1"/>
</dbReference>
<evidence type="ECO:0000313" key="3">
    <source>
        <dbReference type="EMBL" id="MDO1447041.1"/>
    </source>
</evidence>
<dbReference type="PANTHER" id="PTHR45947:SF3">
    <property type="entry name" value="SULFOQUINOVOSYL TRANSFERASE SQD2"/>
    <property type="match status" value="1"/>
</dbReference>
<dbReference type="Gene3D" id="3.40.50.2000">
    <property type="entry name" value="Glycogen Phosphorylase B"/>
    <property type="match status" value="2"/>
</dbReference>
<dbReference type="EMBL" id="JAUKPO010000006">
    <property type="protein sequence ID" value="MDO1447041.1"/>
    <property type="molecule type" value="Genomic_DNA"/>
</dbReference>
<evidence type="ECO:0000259" key="2">
    <source>
        <dbReference type="Pfam" id="PF13579"/>
    </source>
</evidence>
<dbReference type="InterPro" id="IPR028098">
    <property type="entry name" value="Glyco_trans_4-like_N"/>
</dbReference>
<dbReference type="InterPro" id="IPR001296">
    <property type="entry name" value="Glyco_trans_1"/>
</dbReference>
<evidence type="ECO:0000259" key="1">
    <source>
        <dbReference type="Pfam" id="PF00534"/>
    </source>
</evidence>
<dbReference type="Pfam" id="PF13579">
    <property type="entry name" value="Glyco_trans_4_4"/>
    <property type="match status" value="1"/>
</dbReference>
<protein>
    <submittedName>
        <fullName evidence="3">Glycosyltransferase family 4 protein</fullName>
    </submittedName>
</protein>
<gene>
    <name evidence="3" type="ORF">Q0590_12305</name>
</gene>
<feature type="domain" description="Glycosyl transferase family 1" evidence="1">
    <location>
        <begin position="206"/>
        <end position="371"/>
    </location>
</feature>
<name>A0ABT8R5W6_9BACT</name>
<comment type="caution">
    <text evidence="3">The sequence shown here is derived from an EMBL/GenBank/DDBJ whole genome shotgun (WGS) entry which is preliminary data.</text>
</comment>